<evidence type="ECO:0000313" key="2">
    <source>
        <dbReference type="EMBL" id="EMA45460.1"/>
    </source>
</evidence>
<dbReference type="Proteomes" id="UP000011669">
    <property type="component" value="Unassembled WGS sequence"/>
</dbReference>
<evidence type="ECO:0000313" key="3">
    <source>
        <dbReference type="Proteomes" id="UP000011669"/>
    </source>
</evidence>
<keyword evidence="1" id="KW-0472">Membrane</keyword>
<sequence length="46" mass="5068">MNQYLPGGVDHPSWRTVLGTFVGYGAILLVMTLLLFAVPYLVFIAL</sequence>
<comment type="caution">
    <text evidence="2">The sequence shown here is derived from an EMBL/GenBank/DDBJ whole genome shotgun (WGS) entry which is preliminary data.</text>
</comment>
<organism evidence="2 3">
    <name type="scientific">Halococcus saccharolyticus DSM 5350</name>
    <dbReference type="NCBI Taxonomy" id="1227455"/>
    <lineage>
        <taxon>Archaea</taxon>
        <taxon>Methanobacteriati</taxon>
        <taxon>Methanobacteriota</taxon>
        <taxon>Stenosarchaea group</taxon>
        <taxon>Halobacteria</taxon>
        <taxon>Halobacteriales</taxon>
        <taxon>Halococcaceae</taxon>
        <taxon>Halococcus</taxon>
    </lineage>
</organism>
<evidence type="ECO:0000256" key="1">
    <source>
        <dbReference type="SAM" id="Phobius"/>
    </source>
</evidence>
<gene>
    <name evidence="2" type="ORF">C449_07565</name>
</gene>
<protein>
    <submittedName>
        <fullName evidence="2">Uncharacterized protein</fullName>
    </submittedName>
</protein>
<dbReference type="OrthoDB" id="228047at2157"/>
<dbReference type="RefSeq" id="WP_006077365.1">
    <property type="nucleotide sequence ID" value="NZ_AOMD01000018.1"/>
</dbReference>
<keyword evidence="1" id="KW-1133">Transmembrane helix</keyword>
<keyword evidence="3" id="KW-1185">Reference proteome</keyword>
<dbReference type="AlphaFoldDB" id="M0MLZ6"/>
<name>M0MLZ6_9EURY</name>
<feature type="transmembrane region" description="Helical" evidence="1">
    <location>
        <begin position="21"/>
        <end position="43"/>
    </location>
</feature>
<proteinExistence type="predicted"/>
<accession>M0MLZ6</accession>
<dbReference type="InParanoid" id="M0MLZ6"/>
<dbReference type="EMBL" id="AOMD01000018">
    <property type="protein sequence ID" value="EMA45460.1"/>
    <property type="molecule type" value="Genomic_DNA"/>
</dbReference>
<reference evidence="2 3" key="1">
    <citation type="journal article" date="2014" name="PLoS Genet.">
        <title>Phylogenetically driven sequencing of extremely halophilic archaea reveals strategies for static and dynamic osmo-response.</title>
        <authorList>
            <person name="Becker E.A."/>
            <person name="Seitzer P.M."/>
            <person name="Tritt A."/>
            <person name="Larsen D."/>
            <person name="Krusor M."/>
            <person name="Yao A.I."/>
            <person name="Wu D."/>
            <person name="Madern D."/>
            <person name="Eisen J.A."/>
            <person name="Darling A.E."/>
            <person name="Facciotti M.T."/>
        </authorList>
    </citation>
    <scope>NUCLEOTIDE SEQUENCE [LARGE SCALE GENOMIC DNA]</scope>
    <source>
        <strain evidence="2 3">DSM 5350</strain>
    </source>
</reference>
<dbReference type="PATRIC" id="fig|1227455.4.peg.1547"/>
<keyword evidence="1" id="KW-0812">Transmembrane</keyword>